<evidence type="ECO:0000256" key="2">
    <source>
        <dbReference type="PROSITE-ProRule" id="PRU00192"/>
    </source>
</evidence>
<dbReference type="Gene3D" id="2.30.30.40">
    <property type="entry name" value="SH3 Domains"/>
    <property type="match status" value="1"/>
</dbReference>
<feature type="region of interest" description="Disordered" evidence="3">
    <location>
        <begin position="346"/>
        <end position="376"/>
    </location>
</feature>
<dbReference type="InterPro" id="IPR036028">
    <property type="entry name" value="SH3-like_dom_sf"/>
</dbReference>
<accession>A0A182LZX3</accession>
<dbReference type="InterPro" id="IPR013761">
    <property type="entry name" value="SAM/pointed_sf"/>
</dbReference>
<dbReference type="Pfam" id="PF00536">
    <property type="entry name" value="SAM_1"/>
    <property type="match status" value="1"/>
</dbReference>
<dbReference type="EnsemblMetazoa" id="ACUA006025-RA">
    <property type="protein sequence ID" value="ACUA006025-PA"/>
    <property type="gene ID" value="ACUA006025"/>
</dbReference>
<dbReference type="PROSITE" id="PS50105">
    <property type="entry name" value="SAM_DOMAIN"/>
    <property type="match status" value="1"/>
</dbReference>
<dbReference type="SUPFAM" id="SSF50044">
    <property type="entry name" value="SH3-domain"/>
    <property type="match status" value="1"/>
</dbReference>
<feature type="region of interest" description="Disordered" evidence="3">
    <location>
        <begin position="300"/>
        <end position="333"/>
    </location>
</feature>
<feature type="compositionally biased region" description="Gly residues" evidence="3">
    <location>
        <begin position="590"/>
        <end position="617"/>
    </location>
</feature>
<feature type="compositionally biased region" description="Low complexity" evidence="3">
    <location>
        <begin position="626"/>
        <end position="639"/>
    </location>
</feature>
<evidence type="ECO:0000313" key="7">
    <source>
        <dbReference type="Proteomes" id="UP000075883"/>
    </source>
</evidence>
<dbReference type="Pfam" id="PF07653">
    <property type="entry name" value="SH3_2"/>
    <property type="match status" value="1"/>
</dbReference>
<sequence>MHCSSRVKFPPFVHGSGRNGSVVCVYGIPVEILRDIRQGLLQLSRDSRDDTYMYDDAVTNVMRMPHHQGHWYDEPPYESDPDDFLMSGMRQIGAAGYAGDGGGGGGGEGGGGPSATIQGGRVCYTTNGREGQSVISLRSAGDISIPQRGPRRGLIVPQQPPNPPTIIPLKHARSHDRESGDYAGSISDLHSVTSRLSQVSIGMNNCTARYRTLSAGLGDESPSPSPTPSSEYDDILQANALQLQKHLHHQQLKRMDQGPCGGAGGVTGQPGSTSGHIGSAASLVTAGSSAAAAAAVGISSVGNTSGTSNDARTSPKDHLLYGGPDRNNRDYSNCLDSISDQTFQHSASSVESLPSASGSSTQALVRPGSPHSSLSAEDRTTMLPICRAIALVDSCPSPYDKDALRFKKGDIIDVLSMNASGVWRGYANGRLGHFKFISVEVLPDLPTTGLKGYGGKLVSRHRLPTSCPTSVEELLLRIGLKEYTSVFVLNGYEDLELFKELEPSDLDYLGIGNTEHRAKILAAVQLLHDLDSTSDGDVAGSSSENDEGLRLNHVNCSGGLGGGLSGGSGSTTRSSGGGDHQTRTMAKKGGLLGGGGSDGGGGMVVVGGVGVTGGSSGGALSEKSSDSGVSSSSLSSGPAKGSGGL</sequence>
<feature type="region of interest" description="Disordered" evidence="3">
    <location>
        <begin position="562"/>
        <end position="645"/>
    </location>
</feature>
<dbReference type="SUPFAM" id="SSF47769">
    <property type="entry name" value="SAM/Pointed domain"/>
    <property type="match status" value="1"/>
</dbReference>
<proteinExistence type="predicted"/>
<evidence type="ECO:0000256" key="3">
    <source>
        <dbReference type="SAM" id="MobiDB-lite"/>
    </source>
</evidence>
<keyword evidence="1 2" id="KW-0728">SH3 domain</keyword>
<protein>
    <recommendedName>
        <fullName evidence="8">SAM domain-containing protein</fullName>
    </recommendedName>
</protein>
<dbReference type="AlphaFoldDB" id="A0A182LZX3"/>
<evidence type="ECO:0000256" key="1">
    <source>
        <dbReference type="ARBA" id="ARBA00022443"/>
    </source>
</evidence>
<reference evidence="7" key="1">
    <citation type="submission" date="2013-09" db="EMBL/GenBank/DDBJ databases">
        <title>The Genome Sequence of Anopheles culicifacies species A.</title>
        <authorList>
            <consortium name="The Broad Institute Genomics Platform"/>
            <person name="Neafsey D.E."/>
            <person name="Besansky N."/>
            <person name="Howell P."/>
            <person name="Walton C."/>
            <person name="Young S.K."/>
            <person name="Zeng Q."/>
            <person name="Gargeya S."/>
            <person name="Fitzgerald M."/>
            <person name="Haas B."/>
            <person name="Abouelleil A."/>
            <person name="Allen A.W."/>
            <person name="Alvarado L."/>
            <person name="Arachchi H.M."/>
            <person name="Berlin A.M."/>
            <person name="Chapman S.B."/>
            <person name="Gainer-Dewar J."/>
            <person name="Goldberg J."/>
            <person name="Griggs A."/>
            <person name="Gujja S."/>
            <person name="Hansen M."/>
            <person name="Howarth C."/>
            <person name="Imamovic A."/>
            <person name="Ireland A."/>
            <person name="Larimer J."/>
            <person name="McCowan C."/>
            <person name="Murphy C."/>
            <person name="Pearson M."/>
            <person name="Poon T.W."/>
            <person name="Priest M."/>
            <person name="Roberts A."/>
            <person name="Saif S."/>
            <person name="Shea T."/>
            <person name="Sisk P."/>
            <person name="Sykes S."/>
            <person name="Wortman J."/>
            <person name="Nusbaum C."/>
            <person name="Birren B."/>
        </authorList>
    </citation>
    <scope>NUCLEOTIDE SEQUENCE [LARGE SCALE GENOMIC DNA]</scope>
    <source>
        <strain evidence="7">A-37</strain>
    </source>
</reference>
<organism evidence="6 7">
    <name type="scientific">Anopheles culicifacies</name>
    <dbReference type="NCBI Taxonomy" id="139723"/>
    <lineage>
        <taxon>Eukaryota</taxon>
        <taxon>Metazoa</taxon>
        <taxon>Ecdysozoa</taxon>
        <taxon>Arthropoda</taxon>
        <taxon>Hexapoda</taxon>
        <taxon>Insecta</taxon>
        <taxon>Pterygota</taxon>
        <taxon>Neoptera</taxon>
        <taxon>Endopterygota</taxon>
        <taxon>Diptera</taxon>
        <taxon>Nematocera</taxon>
        <taxon>Culicoidea</taxon>
        <taxon>Culicidae</taxon>
        <taxon>Anophelinae</taxon>
        <taxon>Anopheles</taxon>
        <taxon>culicifacies species complex</taxon>
    </lineage>
</organism>
<keyword evidence="7" id="KW-1185">Reference proteome</keyword>
<dbReference type="Proteomes" id="UP000075883">
    <property type="component" value="Unassembled WGS sequence"/>
</dbReference>
<dbReference type="EMBL" id="AXCM01007240">
    <property type="status" value="NOT_ANNOTATED_CDS"/>
    <property type="molecule type" value="Genomic_DNA"/>
</dbReference>
<name>A0A182LZX3_9DIPT</name>
<feature type="domain" description="SH3" evidence="4">
    <location>
        <begin position="383"/>
        <end position="444"/>
    </location>
</feature>
<feature type="region of interest" description="Disordered" evidence="3">
    <location>
        <begin position="137"/>
        <end position="183"/>
    </location>
</feature>
<dbReference type="InterPro" id="IPR001452">
    <property type="entry name" value="SH3_domain"/>
</dbReference>
<dbReference type="VEuPathDB" id="VectorBase:ACUA006025"/>
<dbReference type="SMART" id="SM00454">
    <property type="entry name" value="SAM"/>
    <property type="match status" value="1"/>
</dbReference>
<feature type="compositionally biased region" description="Low complexity" evidence="3">
    <location>
        <begin position="346"/>
        <end position="360"/>
    </location>
</feature>
<evidence type="ECO:0000259" key="4">
    <source>
        <dbReference type="PROSITE" id="PS50002"/>
    </source>
</evidence>
<evidence type="ECO:0000259" key="5">
    <source>
        <dbReference type="PROSITE" id="PS50105"/>
    </source>
</evidence>
<dbReference type="Gene3D" id="1.10.150.50">
    <property type="entry name" value="Transcription Factor, Ets-1"/>
    <property type="match status" value="1"/>
</dbReference>
<feature type="compositionally biased region" description="Polar residues" evidence="3">
    <location>
        <begin position="303"/>
        <end position="312"/>
    </location>
</feature>
<feature type="compositionally biased region" description="Gly residues" evidence="3">
    <location>
        <begin position="562"/>
        <end position="579"/>
    </location>
</feature>
<dbReference type="PANTHER" id="PTHR12301">
    <property type="entry name" value="SAM-DOMAIN, SH3 AND NUCLEAR LOCALIZATION SIGNALS PROTEIN RELATED"/>
    <property type="match status" value="1"/>
</dbReference>
<evidence type="ECO:0008006" key="8">
    <source>
        <dbReference type="Google" id="ProtNLM"/>
    </source>
</evidence>
<dbReference type="PANTHER" id="PTHR12301:SF10">
    <property type="match status" value="1"/>
</dbReference>
<dbReference type="PROSITE" id="PS50002">
    <property type="entry name" value="SH3"/>
    <property type="match status" value="1"/>
</dbReference>
<evidence type="ECO:0000313" key="6">
    <source>
        <dbReference type="EnsemblMetazoa" id="ACUA006025-PA"/>
    </source>
</evidence>
<feature type="domain" description="SAM" evidence="5">
    <location>
        <begin position="470"/>
        <end position="530"/>
    </location>
</feature>
<dbReference type="InterPro" id="IPR001660">
    <property type="entry name" value="SAM"/>
</dbReference>
<dbReference type="InterPro" id="IPR051725">
    <property type="entry name" value="SAM-SH3_domain_protein"/>
</dbReference>
<dbReference type="STRING" id="139723.A0A182LZX3"/>
<reference evidence="6" key="2">
    <citation type="submission" date="2020-05" db="UniProtKB">
        <authorList>
            <consortium name="EnsemblMetazoa"/>
        </authorList>
    </citation>
    <scope>IDENTIFICATION</scope>
    <source>
        <strain evidence="6">A-37</strain>
    </source>
</reference>